<keyword evidence="2" id="KW-0732">Signal</keyword>
<dbReference type="PANTHER" id="PTHR34606:SF15">
    <property type="entry name" value="BON DOMAIN-CONTAINING PROTEIN"/>
    <property type="match status" value="1"/>
</dbReference>
<feature type="signal peptide" evidence="2">
    <location>
        <begin position="1"/>
        <end position="25"/>
    </location>
</feature>
<name>A0ABS4DN66_9GAMM</name>
<proteinExistence type="predicted"/>
<dbReference type="InterPro" id="IPR014004">
    <property type="entry name" value="Transpt-assoc_nodulatn_dom_bac"/>
</dbReference>
<dbReference type="EMBL" id="JAGJRS010000018">
    <property type="protein sequence ID" value="MBP1474493.1"/>
    <property type="molecule type" value="Genomic_DNA"/>
</dbReference>
<dbReference type="PANTHER" id="PTHR34606">
    <property type="entry name" value="BON DOMAIN-CONTAINING PROTEIN"/>
    <property type="match status" value="1"/>
</dbReference>
<keyword evidence="5" id="KW-1185">Reference proteome</keyword>
<dbReference type="Gene3D" id="3.30.1340.30">
    <property type="match status" value="1"/>
</dbReference>
<evidence type="ECO:0000313" key="5">
    <source>
        <dbReference type="Proteomes" id="UP000823790"/>
    </source>
</evidence>
<protein>
    <submittedName>
        <fullName evidence="4">BON domain-containing protein</fullName>
    </submittedName>
</protein>
<dbReference type="SMART" id="SM00749">
    <property type="entry name" value="BON"/>
    <property type="match status" value="1"/>
</dbReference>
<dbReference type="RefSeq" id="WP_209619353.1">
    <property type="nucleotide sequence ID" value="NZ_JAGJRS010000018.1"/>
</dbReference>
<feature type="chain" id="PRO_5046425176" evidence="2">
    <location>
        <begin position="26"/>
        <end position="147"/>
    </location>
</feature>
<dbReference type="Pfam" id="PF04972">
    <property type="entry name" value="BON"/>
    <property type="match status" value="1"/>
</dbReference>
<evidence type="ECO:0000313" key="4">
    <source>
        <dbReference type="EMBL" id="MBP1474493.1"/>
    </source>
</evidence>
<dbReference type="InterPro" id="IPR051686">
    <property type="entry name" value="Lipoprotein_DolP"/>
</dbReference>
<evidence type="ECO:0000256" key="2">
    <source>
        <dbReference type="SAM" id="SignalP"/>
    </source>
</evidence>
<dbReference type="PROSITE" id="PS50914">
    <property type="entry name" value="BON"/>
    <property type="match status" value="1"/>
</dbReference>
<dbReference type="InterPro" id="IPR007055">
    <property type="entry name" value="BON_dom"/>
</dbReference>
<feature type="domain" description="BON" evidence="3">
    <location>
        <begin position="74"/>
        <end position="144"/>
    </location>
</feature>
<organism evidence="4 5">
    <name type="scientific">Frateuria flava</name>
    <dbReference type="NCBI Taxonomy" id="2821489"/>
    <lineage>
        <taxon>Bacteria</taxon>
        <taxon>Pseudomonadati</taxon>
        <taxon>Pseudomonadota</taxon>
        <taxon>Gammaproteobacteria</taxon>
        <taxon>Lysobacterales</taxon>
        <taxon>Rhodanobacteraceae</taxon>
        <taxon>Frateuria</taxon>
    </lineage>
</organism>
<feature type="compositionally biased region" description="Polar residues" evidence="1">
    <location>
        <begin position="66"/>
        <end position="75"/>
    </location>
</feature>
<evidence type="ECO:0000256" key="1">
    <source>
        <dbReference type="SAM" id="MobiDB-lite"/>
    </source>
</evidence>
<sequence>MKHALPRPLAVGVFAALAASTGAFAQQATPMQSSPASSQSAAGVTGADADNTRLNRRDRNDASVTPMDQSNSSSAVDLVAKVRQAIVDDSNLSVKARNVKVVANNGVVTLRGPVASAQEKARLEHDAAGVRGVTRVDNQLDIETDSD</sequence>
<comment type="caution">
    <text evidence="4">The sequence shown here is derived from an EMBL/GenBank/DDBJ whole genome shotgun (WGS) entry which is preliminary data.</text>
</comment>
<dbReference type="Proteomes" id="UP000823790">
    <property type="component" value="Unassembled WGS sequence"/>
</dbReference>
<reference evidence="4 5" key="1">
    <citation type="submission" date="2021-04" db="EMBL/GenBank/DDBJ databases">
        <authorList>
            <person name="Huq M.A."/>
        </authorList>
    </citation>
    <scope>NUCLEOTIDE SEQUENCE [LARGE SCALE GENOMIC DNA]</scope>
    <source>
        <strain evidence="4 5">MAH-13</strain>
    </source>
</reference>
<feature type="region of interest" description="Disordered" evidence="1">
    <location>
        <begin position="29"/>
        <end position="75"/>
    </location>
</feature>
<accession>A0ABS4DN66</accession>
<feature type="compositionally biased region" description="Basic and acidic residues" evidence="1">
    <location>
        <begin position="50"/>
        <end position="61"/>
    </location>
</feature>
<gene>
    <name evidence="4" type="ORF">J7I44_09275</name>
</gene>
<evidence type="ECO:0000259" key="3">
    <source>
        <dbReference type="PROSITE" id="PS50914"/>
    </source>
</evidence>
<feature type="compositionally biased region" description="Low complexity" evidence="1">
    <location>
        <begin position="29"/>
        <end position="42"/>
    </location>
</feature>